<dbReference type="GO" id="GO:0000049">
    <property type="term" value="F:tRNA binding"/>
    <property type="evidence" value="ECO:0007669"/>
    <property type="project" value="TreeGrafter"/>
</dbReference>
<evidence type="ECO:0000256" key="3">
    <source>
        <dbReference type="ARBA" id="ARBA00022490"/>
    </source>
</evidence>
<protein>
    <recommendedName>
        <fullName evidence="5 6">Elongator complex protein 1</fullName>
    </recommendedName>
</protein>
<comment type="pathway">
    <text evidence="1">tRNA modification; 5-methoxycarbonylmethyl-2-thiouridine-tRNA biosynthesis.</text>
</comment>
<dbReference type="GO" id="GO:0033588">
    <property type="term" value="C:elongator holoenzyme complex"/>
    <property type="evidence" value="ECO:0007669"/>
    <property type="project" value="InterPro"/>
</dbReference>
<comment type="similarity">
    <text evidence="2 6">Belongs to the ELP1/IKA1 family.</text>
</comment>
<comment type="function">
    <text evidence="6">Component of the elongator complex which is required for multiple tRNA modifications, including mcm5U (5-methoxycarbonylmethyl uridine), mcm5s2U (5-methoxycarbonylmethyl-2-thiouridine), and ncm5U (5-carbamoylmethyl uridine). The elongator complex catalyzes formation of carboxymethyluridine in the wobble base at position 34 in tRNAs.</text>
</comment>
<dbReference type="Pfam" id="PF23797">
    <property type="entry name" value="Beta-prop_ELP1_2nd"/>
    <property type="match status" value="1"/>
</dbReference>
<evidence type="ECO:0000256" key="5">
    <source>
        <dbReference type="ARBA" id="ARBA00029535"/>
    </source>
</evidence>
<evidence type="ECO:0000259" key="11">
    <source>
        <dbReference type="Pfam" id="PF23925"/>
    </source>
</evidence>
<dbReference type="InterPro" id="IPR056165">
    <property type="entry name" value="Beta-prop_ELP1_2nd"/>
</dbReference>
<dbReference type="InterPro" id="IPR056167">
    <property type="entry name" value="A-sol_ELP1"/>
</dbReference>
<dbReference type="InterPro" id="IPR056166">
    <property type="entry name" value="TPR_ELP1"/>
</dbReference>
<evidence type="ECO:0000313" key="14">
    <source>
        <dbReference type="Proteomes" id="UP000594454"/>
    </source>
</evidence>
<proteinExistence type="inferred from homology"/>
<keyword evidence="6" id="KW-0539">Nucleus</keyword>
<dbReference type="InterPro" id="IPR056169">
    <property type="entry name" value="HB_ELP1"/>
</dbReference>
<dbReference type="SUPFAM" id="SSF50978">
    <property type="entry name" value="WD40 repeat-like"/>
    <property type="match status" value="1"/>
</dbReference>
<evidence type="ECO:0000259" key="8">
    <source>
        <dbReference type="Pfam" id="PF04762"/>
    </source>
</evidence>
<dbReference type="InterPro" id="IPR036322">
    <property type="entry name" value="WD40_repeat_dom_sf"/>
</dbReference>
<keyword evidence="14" id="KW-1185">Reference proteome</keyword>
<feature type="region of interest" description="Disordered" evidence="7">
    <location>
        <begin position="1110"/>
        <end position="1129"/>
    </location>
</feature>
<dbReference type="InterPro" id="IPR015943">
    <property type="entry name" value="WD40/YVTN_repeat-like_dom_sf"/>
</dbReference>
<dbReference type="OrthoDB" id="40048at2759"/>
<dbReference type="AlphaFoldDB" id="A0A7R8V547"/>
<keyword evidence="3 6" id="KW-0963">Cytoplasm</keyword>
<evidence type="ECO:0000259" key="9">
    <source>
        <dbReference type="Pfam" id="PF23797"/>
    </source>
</evidence>
<comment type="subcellular location">
    <subcellularLocation>
        <location evidence="6">Cytoplasm</location>
    </subcellularLocation>
    <subcellularLocation>
        <location evidence="6">Nucleus</location>
    </subcellularLocation>
</comment>
<dbReference type="PANTHER" id="PTHR12747">
    <property type="entry name" value="ELONGATOR COMPLEX PROTEIN 1"/>
    <property type="match status" value="1"/>
</dbReference>
<evidence type="ECO:0000256" key="1">
    <source>
        <dbReference type="ARBA" id="ARBA00005043"/>
    </source>
</evidence>
<dbReference type="Gene3D" id="2.130.10.10">
    <property type="entry name" value="YVTN repeat-like/Quinoprotein amine dehydrogenase"/>
    <property type="match status" value="1"/>
</dbReference>
<sequence>MKNLKLVQKVNYQLKNVVGIKRVFRDANSSDSDLLLQTETEIHSYNCDNDSSKTILSNPAKIIDWEYLALNNEICIAREDGEVLVLNLSTDREESVTFCEGGIERMCWSPDQEVVVFVTSAKQVVVMNCTYDPIAESSLHDDTFGDQEFITVGWGKKETQFHGSEGKAAAKKKSDFVTPEDLSAFAQTVNITWRGDGEYFAVSFLADYGRTFKVYNKEGQLQFTAEKLNNLGETIAWRPSGNWIAVPHLFPNKYTIGLFEKNGLRHREIVLPFKFEDEPVVNLCWSGDSDILAVATVKEGKTNLYLYTIGNYHWYLKQALNFKEKVSMVQWDTGFNDTKTMHVVTESGTYVKYRWTFEVCNSIGNKMSNLCIVGVIDGKQVLLTDFRNNVIPPPMSKCSLETATYINSVGFINDPENPQKLFIVTSEGKFLTYSVETQQSNVRSGLRMMGVNLVKEYQILDETMSQLPLNYSHWIWLNEGQVVFCENRPNGATIFLYDLITGEKTSKDVNDKIVAASPTSASSFLVNFTDGRLVTINVKDQELMEPEWFTNIPEPCEHLQAVAVNSSIKCFALKDNQNLYLNNAKLATGVTSFFIGEHYFAYTQLTSLKFMKFDKFNDPSVVSERRIERGGKLVTIVPKDSVTVLQMPRGNLEAIQPRVLSLQIIGELLDATDYEKAMLMLRKQRISLNIIFDHNPNVFIANIETFLTQISNPQWLNLFLTELENEDYTQTKYASNYEQGNMVYPEGFKIENKVTYVCDYMCKVMKSMKDDKFIQPIITCYVKKGELENALDLIWSLKKDEVSNSGEKQNRSKSDDALRYLLYMADVNELYNVALGMYNFRLVLLVADKSQKDPKEYIQFLRDLNKLEENYRKFRIDDYLKRYEKAFKNIANCGKDHFNECLAYVEKHNLYTVALERFENDDQECYKSIALSFADHLRTAGKIENASIMYERAGDLKQAITSAKHILDVDRCLMIAKQAGYDKEEMRNVALSLVPGLQANSRHGDAFNLLKEFGEKFEEALNVLLEGRLYLRAIFEARMNDSELIESQVKPHLESYASILRSTIESDKETFLKHTNRLKTVRMEKAKKLTDEDYVDEGDLISETTSVASRYTGTSRSTGKTFRSSKNRRKHERKLLNLKEGGKFEDIALIDALYKQIQHIFEQQQQIHNICKALIEVRLDGQGRTIQALYRDLLTTVKDKMSEIWIEEMMSTQQTMFGPNVDYAQVQNDQHYAMIPPHQRFQPQLNIIEWEHAILK</sequence>
<feature type="domain" description="ELP1 alpha-solenoid" evidence="11">
    <location>
        <begin position="658"/>
        <end position="864"/>
    </location>
</feature>
<dbReference type="SUPFAM" id="SSF69322">
    <property type="entry name" value="Tricorn protease domain 2"/>
    <property type="match status" value="1"/>
</dbReference>
<dbReference type="GO" id="GO:0005634">
    <property type="term" value="C:nucleus"/>
    <property type="evidence" value="ECO:0007669"/>
    <property type="project" value="UniProtKB-SubCell"/>
</dbReference>
<dbReference type="FunCoup" id="A0A7R8V547">
    <property type="interactions" value="1790"/>
</dbReference>
<dbReference type="GO" id="GO:0005829">
    <property type="term" value="C:cytosol"/>
    <property type="evidence" value="ECO:0007669"/>
    <property type="project" value="TreeGrafter"/>
</dbReference>
<gene>
    <name evidence="13" type="ORF">HERILL_LOCUS15177</name>
</gene>
<feature type="domain" description="ELP1 TPR" evidence="10">
    <location>
        <begin position="871"/>
        <end position="1030"/>
    </location>
</feature>
<evidence type="ECO:0000256" key="7">
    <source>
        <dbReference type="SAM" id="MobiDB-lite"/>
    </source>
</evidence>
<feature type="domain" description="ELP1 N-terminal second beta-propeller" evidence="9">
    <location>
        <begin position="375"/>
        <end position="634"/>
    </location>
</feature>
<organism evidence="13 14">
    <name type="scientific">Hermetia illucens</name>
    <name type="common">Black soldier fly</name>
    <dbReference type="NCBI Taxonomy" id="343691"/>
    <lineage>
        <taxon>Eukaryota</taxon>
        <taxon>Metazoa</taxon>
        <taxon>Ecdysozoa</taxon>
        <taxon>Arthropoda</taxon>
        <taxon>Hexapoda</taxon>
        <taxon>Insecta</taxon>
        <taxon>Pterygota</taxon>
        <taxon>Neoptera</taxon>
        <taxon>Endopterygota</taxon>
        <taxon>Diptera</taxon>
        <taxon>Brachycera</taxon>
        <taxon>Stratiomyomorpha</taxon>
        <taxon>Stratiomyidae</taxon>
        <taxon>Hermetiinae</taxon>
        <taxon>Hermetia</taxon>
    </lineage>
</organism>
<name>A0A7R8V547_HERIL</name>
<dbReference type="UniPathway" id="UPA00988"/>
<evidence type="ECO:0000313" key="13">
    <source>
        <dbReference type="EMBL" id="CAD7092848.1"/>
    </source>
</evidence>
<evidence type="ECO:0000256" key="2">
    <source>
        <dbReference type="ARBA" id="ARBA00006086"/>
    </source>
</evidence>
<dbReference type="InterPro" id="IPR056164">
    <property type="entry name" value="Beta-prop_ELP1_1st"/>
</dbReference>
<accession>A0A7R8V547</accession>
<keyword evidence="4" id="KW-0819">tRNA processing</keyword>
<dbReference type="Pfam" id="PF23925">
    <property type="entry name" value="A-sol_ELP1"/>
    <property type="match status" value="1"/>
</dbReference>
<feature type="compositionally biased region" description="Polar residues" evidence="7">
    <location>
        <begin position="1110"/>
        <end position="1122"/>
    </location>
</feature>
<dbReference type="Proteomes" id="UP000594454">
    <property type="component" value="Chromosome 6"/>
</dbReference>
<dbReference type="Pfam" id="PF23878">
    <property type="entry name" value="TPR_ELP1"/>
    <property type="match status" value="1"/>
</dbReference>
<dbReference type="PIRSF" id="PIRSF017233">
    <property type="entry name" value="IKAP"/>
    <property type="match status" value="1"/>
</dbReference>
<evidence type="ECO:0000256" key="4">
    <source>
        <dbReference type="ARBA" id="ARBA00022694"/>
    </source>
</evidence>
<dbReference type="Pfam" id="PF23936">
    <property type="entry name" value="HB_ELP1"/>
    <property type="match status" value="1"/>
</dbReference>
<evidence type="ECO:0000256" key="6">
    <source>
        <dbReference type="PIRNR" id="PIRNR017233"/>
    </source>
</evidence>
<dbReference type="EMBL" id="LR899014">
    <property type="protein sequence ID" value="CAD7092848.1"/>
    <property type="molecule type" value="Genomic_DNA"/>
</dbReference>
<reference evidence="13 14" key="1">
    <citation type="submission" date="2020-11" db="EMBL/GenBank/DDBJ databases">
        <authorList>
            <person name="Wallbank WR R."/>
            <person name="Pardo Diaz C."/>
            <person name="Kozak K."/>
            <person name="Martin S."/>
            <person name="Jiggins C."/>
            <person name="Moest M."/>
            <person name="Warren A I."/>
            <person name="Generalovic N T."/>
            <person name="Byers J.R.P. K."/>
            <person name="Montejo-Kovacevich G."/>
            <person name="Yen C E."/>
        </authorList>
    </citation>
    <scope>NUCLEOTIDE SEQUENCE [LARGE SCALE GENOMIC DNA]</scope>
</reference>
<dbReference type="InParanoid" id="A0A7R8V547"/>
<dbReference type="Pfam" id="PF04762">
    <property type="entry name" value="Beta-prop_ELP1_1st"/>
    <property type="match status" value="1"/>
</dbReference>
<feature type="domain" description="ELP1 first N-terminal beta-propeller" evidence="8">
    <location>
        <begin position="1"/>
        <end position="333"/>
    </location>
</feature>
<dbReference type="GO" id="GO:0002926">
    <property type="term" value="P:tRNA wobble base 5-methoxycarbonylmethyl-2-thiouridinylation"/>
    <property type="evidence" value="ECO:0007669"/>
    <property type="project" value="TreeGrafter"/>
</dbReference>
<dbReference type="OMA" id="WRESLYC"/>
<dbReference type="InterPro" id="IPR006849">
    <property type="entry name" value="Elp1"/>
</dbReference>
<evidence type="ECO:0000259" key="10">
    <source>
        <dbReference type="Pfam" id="PF23878"/>
    </source>
</evidence>
<feature type="domain" description="ELP1 three-helical bundle" evidence="12">
    <location>
        <begin position="1044"/>
        <end position="1204"/>
    </location>
</feature>
<evidence type="ECO:0000259" key="12">
    <source>
        <dbReference type="Pfam" id="PF23936"/>
    </source>
</evidence>
<dbReference type="PANTHER" id="PTHR12747:SF0">
    <property type="entry name" value="ELONGATOR COMPLEX PROTEIN 1"/>
    <property type="match status" value="1"/>
</dbReference>